<dbReference type="EMBL" id="GL379788">
    <property type="protein sequence ID" value="EGT40322.1"/>
    <property type="molecule type" value="Genomic_DNA"/>
</dbReference>
<evidence type="ECO:0000256" key="6">
    <source>
        <dbReference type="SAM" id="MobiDB-lite"/>
    </source>
</evidence>
<dbReference type="GO" id="GO:0003700">
    <property type="term" value="F:DNA-binding transcription factor activity"/>
    <property type="evidence" value="ECO:0007669"/>
    <property type="project" value="InterPro"/>
</dbReference>
<dbReference type="InterPro" id="IPR036960">
    <property type="entry name" value="T-box_sf"/>
</dbReference>
<feature type="domain" description="T-box" evidence="7">
    <location>
        <begin position="11"/>
        <end position="175"/>
    </location>
</feature>
<keyword evidence="4 5" id="KW-0539">Nucleus</keyword>
<evidence type="ECO:0000256" key="5">
    <source>
        <dbReference type="PROSITE-ProRule" id="PRU00201"/>
    </source>
</evidence>
<dbReference type="InParanoid" id="G0MBD3"/>
<evidence type="ECO:0000313" key="9">
    <source>
        <dbReference type="Proteomes" id="UP000008068"/>
    </source>
</evidence>
<dbReference type="AlphaFoldDB" id="G0MBD3"/>
<dbReference type="GO" id="GO:0005634">
    <property type="term" value="C:nucleus"/>
    <property type="evidence" value="ECO:0007669"/>
    <property type="project" value="UniProtKB-SubCell"/>
</dbReference>
<proteinExistence type="predicted"/>
<dbReference type="SUPFAM" id="SSF49417">
    <property type="entry name" value="p53-like transcription factors"/>
    <property type="match status" value="1"/>
</dbReference>
<comment type="caution">
    <text evidence="5">Lacks conserved residue(s) required for the propagation of feature annotation.</text>
</comment>
<dbReference type="CDD" id="cd00182">
    <property type="entry name" value="T-box"/>
    <property type="match status" value="1"/>
</dbReference>
<keyword evidence="2 5" id="KW-0238">DNA-binding</keyword>
<gene>
    <name evidence="8" type="ORF">CAEBREN_11101</name>
</gene>
<dbReference type="Gene3D" id="2.60.40.820">
    <property type="entry name" value="Transcription factor, T-box"/>
    <property type="match status" value="1"/>
</dbReference>
<evidence type="ECO:0000256" key="2">
    <source>
        <dbReference type="ARBA" id="ARBA00023125"/>
    </source>
</evidence>
<keyword evidence="3" id="KW-0804">Transcription</keyword>
<dbReference type="STRING" id="135651.G0MBD3"/>
<evidence type="ECO:0000256" key="4">
    <source>
        <dbReference type="ARBA" id="ARBA00023242"/>
    </source>
</evidence>
<keyword evidence="1" id="KW-0805">Transcription regulation</keyword>
<accession>G0MBD3</accession>
<dbReference type="GO" id="GO:0045893">
    <property type="term" value="P:positive regulation of DNA-templated transcription"/>
    <property type="evidence" value="ECO:0007669"/>
    <property type="project" value="InterPro"/>
</dbReference>
<dbReference type="eggNOG" id="KOG3585">
    <property type="taxonomic scope" value="Eukaryota"/>
</dbReference>
<dbReference type="PRINTS" id="PR00937">
    <property type="entry name" value="TBOX"/>
</dbReference>
<comment type="subcellular location">
    <subcellularLocation>
        <location evidence="5">Nucleus</location>
    </subcellularLocation>
</comment>
<evidence type="ECO:0000259" key="7">
    <source>
        <dbReference type="PROSITE" id="PS50252"/>
    </source>
</evidence>
<organism evidence="9">
    <name type="scientific">Caenorhabditis brenneri</name>
    <name type="common">Nematode worm</name>
    <dbReference type="NCBI Taxonomy" id="135651"/>
    <lineage>
        <taxon>Eukaryota</taxon>
        <taxon>Metazoa</taxon>
        <taxon>Ecdysozoa</taxon>
        <taxon>Nematoda</taxon>
        <taxon>Chromadorea</taxon>
        <taxon>Rhabditida</taxon>
        <taxon>Rhabditina</taxon>
        <taxon>Rhabditomorpha</taxon>
        <taxon>Rhabditoidea</taxon>
        <taxon>Rhabditidae</taxon>
        <taxon>Peloderinae</taxon>
        <taxon>Caenorhabditis</taxon>
    </lineage>
</organism>
<dbReference type="PROSITE" id="PS50252">
    <property type="entry name" value="TBOX_3"/>
    <property type="match status" value="1"/>
</dbReference>
<feature type="compositionally biased region" description="Acidic residues" evidence="6">
    <location>
        <begin position="387"/>
        <end position="398"/>
    </location>
</feature>
<dbReference type="HOGENOM" id="CLU_693037_0_0_1"/>
<dbReference type="SMART" id="SM00425">
    <property type="entry name" value="TBOX"/>
    <property type="match status" value="1"/>
</dbReference>
<dbReference type="GO" id="GO:0003677">
    <property type="term" value="F:DNA binding"/>
    <property type="evidence" value="ECO:0007669"/>
    <property type="project" value="UniProtKB-UniRule"/>
</dbReference>
<feature type="region of interest" description="Disordered" evidence="6">
    <location>
        <begin position="370"/>
        <end position="398"/>
    </location>
</feature>
<evidence type="ECO:0000313" key="8">
    <source>
        <dbReference type="EMBL" id="EGT40322.1"/>
    </source>
</evidence>
<dbReference type="InterPro" id="IPR046360">
    <property type="entry name" value="T-box_DNA-bd"/>
</dbReference>
<reference evidence="9" key="1">
    <citation type="submission" date="2011-07" db="EMBL/GenBank/DDBJ databases">
        <authorList>
            <consortium name="Caenorhabditis brenneri Sequencing and Analysis Consortium"/>
            <person name="Wilson R.K."/>
        </authorList>
    </citation>
    <scope>NUCLEOTIDE SEQUENCE [LARGE SCALE GENOMIC DNA]</scope>
    <source>
        <strain evidence="9">PB2801</strain>
    </source>
</reference>
<dbReference type="OrthoDB" id="10687660at2759"/>
<protein>
    <recommendedName>
        <fullName evidence="7">T-box domain-containing protein</fullName>
    </recommendedName>
</protein>
<dbReference type="Pfam" id="PF00907">
    <property type="entry name" value="T-box"/>
    <property type="match status" value="1"/>
</dbReference>
<keyword evidence="9" id="KW-1185">Reference proteome</keyword>
<name>G0MBD3_CAEBE</name>
<dbReference type="InterPro" id="IPR008967">
    <property type="entry name" value="p53-like_TF_DNA-bd_sf"/>
</dbReference>
<evidence type="ECO:0000256" key="3">
    <source>
        <dbReference type="ARBA" id="ARBA00023163"/>
    </source>
</evidence>
<dbReference type="Proteomes" id="UP000008068">
    <property type="component" value="Unassembled WGS sequence"/>
</dbReference>
<sequence>MLNQILASLHKPQDEQWIHFNRNSPQMIVTKTGRRIHPALVYEVRGLQPDKYFAMMLTFEQTAGVHSNQKLDEPAGRNNNQERPKPVWHVYGVKNGEYWMSYPINFSFVELTTNFETKNPFQVPLIPGRKYIPMLSIFESPLPYGHPNVANQYLKSFRIPHTEFTAVALFKHNGILPKRKNGMSSEEILGNWKQSKSQSMMSISNAVRSPEESAPTDVSTPFISVPNPPNTSQPIPENAMQPQNGATSLNMLLNQFSPPNNEQSSSTLIPPPNSGFLINNLLSTNRTSPNPLVPIPGIPPSAFNSPIVPQNVPPQPNLLTNNLLNPLLSQMLLSMANPLNLNLILNTIANLSSSNVPPLNFNPYPIAPPELLAGSDAPVQPDPGKEQEEEEEEINVVD</sequence>
<evidence type="ECO:0000256" key="1">
    <source>
        <dbReference type="ARBA" id="ARBA00023015"/>
    </source>
</evidence>